<dbReference type="EMBL" id="SGXF01000004">
    <property type="protein sequence ID" value="RZS94259.1"/>
    <property type="molecule type" value="Genomic_DNA"/>
</dbReference>
<dbReference type="PANTHER" id="PTHR12110">
    <property type="entry name" value="HYDROXYPYRUVATE ISOMERASE"/>
    <property type="match status" value="1"/>
</dbReference>
<evidence type="ECO:0000313" key="3">
    <source>
        <dbReference type="Proteomes" id="UP000292927"/>
    </source>
</evidence>
<keyword evidence="3" id="KW-1185">Reference proteome</keyword>
<sequence>MKIGYAMYSARELTTDPESMRKVLSEIAKMGYQGVEFFLYHDTEPGELKKMLEEFGLEAIGTHVHKPRWDADAQGEIDYAVKAGIPYLVYPYVDASLRTEEYYRALPAILKDLAAQCREKGIQLQYHNHDFEFEKIDGMAVMDYLLEQEKSFTFELDTFWCRYAGIDAMGYMEKLGSRVPMIHIKDYLGAGKDGVEFTAIGTGKLDNTQVILKAREMNKDWLIVELDNSPLHPLESARISIEAIRKVLGLTGVGD</sequence>
<dbReference type="PANTHER" id="PTHR12110:SF41">
    <property type="entry name" value="INOSOSE DEHYDRATASE"/>
    <property type="match status" value="1"/>
</dbReference>
<name>A0A4V2F5W7_9FIRM</name>
<organism evidence="2 3">
    <name type="scientific">Cuneatibacter caecimuris</name>
    <dbReference type="NCBI Taxonomy" id="1796618"/>
    <lineage>
        <taxon>Bacteria</taxon>
        <taxon>Bacillati</taxon>
        <taxon>Bacillota</taxon>
        <taxon>Clostridia</taxon>
        <taxon>Lachnospirales</taxon>
        <taxon>Lachnospiraceae</taxon>
        <taxon>Cuneatibacter</taxon>
    </lineage>
</organism>
<comment type="caution">
    <text evidence="2">The sequence shown here is derived from an EMBL/GenBank/DDBJ whole genome shotgun (WGS) entry which is preliminary data.</text>
</comment>
<evidence type="ECO:0000259" key="1">
    <source>
        <dbReference type="Pfam" id="PF01261"/>
    </source>
</evidence>
<protein>
    <submittedName>
        <fullName evidence="2">Sugar phosphate isomerase/epimerase</fullName>
    </submittedName>
</protein>
<dbReference type="OrthoDB" id="9798407at2"/>
<dbReference type="Gene3D" id="3.20.20.150">
    <property type="entry name" value="Divalent-metal-dependent TIM barrel enzymes"/>
    <property type="match status" value="1"/>
</dbReference>
<reference evidence="2 3" key="1">
    <citation type="submission" date="2019-02" db="EMBL/GenBank/DDBJ databases">
        <title>Genomic Encyclopedia of Type Strains, Phase IV (KMG-IV): sequencing the most valuable type-strain genomes for metagenomic binning, comparative biology and taxonomic classification.</title>
        <authorList>
            <person name="Goeker M."/>
        </authorList>
    </citation>
    <scope>NUCLEOTIDE SEQUENCE [LARGE SCALE GENOMIC DNA]</scope>
    <source>
        <strain evidence="2 3">DSM 29486</strain>
    </source>
</reference>
<dbReference type="Proteomes" id="UP000292927">
    <property type="component" value="Unassembled WGS sequence"/>
</dbReference>
<gene>
    <name evidence="2" type="ORF">EV209_2097</name>
</gene>
<keyword evidence="2" id="KW-0413">Isomerase</keyword>
<accession>A0A4V2F5W7</accession>
<dbReference type="AlphaFoldDB" id="A0A4V2F5W7"/>
<dbReference type="GO" id="GO:0016853">
    <property type="term" value="F:isomerase activity"/>
    <property type="evidence" value="ECO:0007669"/>
    <property type="project" value="UniProtKB-KW"/>
</dbReference>
<dbReference type="InterPro" id="IPR013022">
    <property type="entry name" value="Xyl_isomerase-like_TIM-brl"/>
</dbReference>
<feature type="domain" description="Xylose isomerase-like TIM barrel" evidence="1">
    <location>
        <begin position="25"/>
        <end position="246"/>
    </location>
</feature>
<dbReference type="RefSeq" id="WP_130435384.1">
    <property type="nucleotide sequence ID" value="NZ_SGXF01000004.1"/>
</dbReference>
<dbReference type="InterPro" id="IPR050312">
    <property type="entry name" value="IolE/XylAMocC-like"/>
</dbReference>
<dbReference type="SUPFAM" id="SSF51658">
    <property type="entry name" value="Xylose isomerase-like"/>
    <property type="match status" value="1"/>
</dbReference>
<proteinExistence type="predicted"/>
<evidence type="ECO:0000313" key="2">
    <source>
        <dbReference type="EMBL" id="RZS94259.1"/>
    </source>
</evidence>
<dbReference type="Pfam" id="PF01261">
    <property type="entry name" value="AP_endonuc_2"/>
    <property type="match status" value="1"/>
</dbReference>
<dbReference type="InterPro" id="IPR036237">
    <property type="entry name" value="Xyl_isomerase-like_sf"/>
</dbReference>